<sequence length="125" mass="14383">METVRNLTVEQARDMIHSIDTSLIPECRDFDTYTETDDIWRIGDYGYVDADVYEQAFRDYEERNGKTEWARTMYVLEGNQPTCLEAFVKAYNLGGMPMLDGLLGDQFDDGDADNVYLTNGEAWPI</sequence>
<accession>A0ABY5TV55</accession>
<evidence type="ECO:0000313" key="1">
    <source>
        <dbReference type="EMBL" id="UVX66876.1"/>
    </source>
</evidence>
<organism evidence="1 2">
    <name type="scientific">Bacteriophage sp</name>
    <dbReference type="NCBI Taxonomy" id="38018"/>
    <lineage>
        <taxon>Viruses</taxon>
    </lineage>
</organism>
<name>A0ABY5TV55_9VIRU</name>
<keyword evidence="2" id="KW-1185">Reference proteome</keyword>
<protein>
    <submittedName>
        <fullName evidence="1">Uncharacterized protein</fullName>
    </submittedName>
</protein>
<evidence type="ECO:0000313" key="2">
    <source>
        <dbReference type="Proteomes" id="UP001158726"/>
    </source>
</evidence>
<reference evidence="1" key="1">
    <citation type="submission" date="2022-07" db="EMBL/GenBank/DDBJ databases">
        <authorList>
            <person name="Nishijima S."/>
        </authorList>
    </citation>
    <scope>NUCLEOTIDE SEQUENCE</scope>
    <source>
        <strain evidence="1">3465_136698</strain>
    </source>
</reference>
<dbReference type="EMBL" id="OP072641">
    <property type="protein sequence ID" value="UVX66876.1"/>
    <property type="molecule type" value="Genomic_DNA"/>
</dbReference>
<dbReference type="Proteomes" id="UP001158726">
    <property type="component" value="Segment"/>
</dbReference>
<proteinExistence type="predicted"/>